<proteinExistence type="predicted"/>
<dbReference type="OrthoDB" id="5502572at2"/>
<keyword evidence="6" id="KW-1185">Reference proteome</keyword>
<evidence type="ECO:0000313" key="5">
    <source>
        <dbReference type="EMBL" id="EFI35865.1"/>
    </source>
</evidence>
<dbReference type="PANTHER" id="PTHR44943:SF8">
    <property type="entry name" value="TPR REPEAT-CONTAINING PROTEIN MJ0263"/>
    <property type="match status" value="1"/>
</dbReference>
<dbReference type="Proteomes" id="UP000005496">
    <property type="component" value="Unassembled WGS sequence"/>
</dbReference>
<keyword evidence="1" id="KW-0677">Repeat</keyword>
<dbReference type="SUPFAM" id="SSF48452">
    <property type="entry name" value="TPR-like"/>
    <property type="match status" value="1"/>
</dbReference>
<feature type="repeat" description="TPR" evidence="3">
    <location>
        <begin position="218"/>
        <end position="251"/>
    </location>
</feature>
<name>D6SMF4_9BACT</name>
<dbReference type="InterPro" id="IPR011990">
    <property type="entry name" value="TPR-like_helical_dom_sf"/>
</dbReference>
<comment type="caution">
    <text evidence="5">The sequence shown here is derived from an EMBL/GenBank/DDBJ whole genome shotgun (WGS) entry which is preliminary data.</text>
</comment>
<evidence type="ECO:0000259" key="4">
    <source>
        <dbReference type="Pfam" id="PF25063"/>
    </source>
</evidence>
<dbReference type="EMBL" id="ACJN02000001">
    <property type="protein sequence ID" value="EFI35865.1"/>
    <property type="molecule type" value="Genomic_DNA"/>
</dbReference>
<reference evidence="5" key="1">
    <citation type="submission" date="2010-05" db="EMBL/GenBank/DDBJ databases">
        <title>The draft genome of Desulfonatronospira thiodismutans ASO3-1.</title>
        <authorList>
            <consortium name="US DOE Joint Genome Institute (JGI-PGF)"/>
            <person name="Lucas S."/>
            <person name="Copeland A."/>
            <person name="Lapidus A."/>
            <person name="Cheng J.-F."/>
            <person name="Bruce D."/>
            <person name="Goodwin L."/>
            <person name="Pitluck S."/>
            <person name="Chertkov O."/>
            <person name="Brettin T."/>
            <person name="Detter J.C."/>
            <person name="Han C."/>
            <person name="Land M.L."/>
            <person name="Hauser L."/>
            <person name="Kyrpides N."/>
            <person name="Mikhailova N."/>
            <person name="Muyzer G."/>
            <person name="Woyke T."/>
        </authorList>
    </citation>
    <scope>NUCLEOTIDE SEQUENCE [LARGE SCALE GENOMIC DNA]</scope>
    <source>
        <strain evidence="5">ASO3-1</strain>
    </source>
</reference>
<dbReference type="Pfam" id="PF25063">
    <property type="entry name" value="ARM_TT21_C"/>
    <property type="match status" value="1"/>
</dbReference>
<dbReference type="PROSITE" id="PS50293">
    <property type="entry name" value="TPR_REGION"/>
    <property type="match status" value="1"/>
</dbReference>
<organism evidence="5 6">
    <name type="scientific">Desulfonatronospira thiodismutans ASO3-1</name>
    <dbReference type="NCBI Taxonomy" id="555779"/>
    <lineage>
        <taxon>Bacteria</taxon>
        <taxon>Pseudomonadati</taxon>
        <taxon>Thermodesulfobacteriota</taxon>
        <taxon>Desulfovibrionia</taxon>
        <taxon>Desulfovibrionales</taxon>
        <taxon>Desulfonatronovibrionaceae</taxon>
        <taxon>Desulfonatronospira</taxon>
    </lineage>
</organism>
<dbReference type="InterPro" id="IPR019734">
    <property type="entry name" value="TPR_rpt"/>
</dbReference>
<evidence type="ECO:0000256" key="2">
    <source>
        <dbReference type="ARBA" id="ARBA00022803"/>
    </source>
</evidence>
<keyword evidence="2 3" id="KW-0802">TPR repeat</keyword>
<dbReference type="Gene3D" id="1.25.40.10">
    <property type="entry name" value="Tetratricopeptide repeat domain"/>
    <property type="match status" value="2"/>
</dbReference>
<feature type="domain" description="Tetratricopeptide repeat protein 21A/21B C-terminal ARM" evidence="4">
    <location>
        <begin position="63"/>
        <end position="256"/>
    </location>
</feature>
<evidence type="ECO:0000256" key="1">
    <source>
        <dbReference type="ARBA" id="ARBA00022737"/>
    </source>
</evidence>
<dbReference type="InterPro" id="IPR051685">
    <property type="entry name" value="Ycf3/AcsC/BcsC/TPR_MFPF"/>
</dbReference>
<dbReference type="SMART" id="SM00028">
    <property type="entry name" value="TPR"/>
    <property type="match status" value="3"/>
</dbReference>
<dbReference type="AlphaFoldDB" id="D6SMF4"/>
<dbReference type="InterPro" id="IPR056834">
    <property type="entry name" value="ARM_TT21_C"/>
</dbReference>
<dbReference type="PROSITE" id="PS50005">
    <property type="entry name" value="TPR"/>
    <property type="match status" value="2"/>
</dbReference>
<gene>
    <name evidence="5" type="ORF">Dthio_PD3304</name>
</gene>
<dbReference type="PANTHER" id="PTHR44943">
    <property type="entry name" value="CELLULOSE SYNTHASE OPERON PROTEIN C"/>
    <property type="match status" value="1"/>
</dbReference>
<dbReference type="eggNOG" id="COG0457">
    <property type="taxonomic scope" value="Bacteria"/>
</dbReference>
<dbReference type="RefSeq" id="WP_008868994.1">
    <property type="nucleotide sequence ID" value="NZ_ACJN02000001.1"/>
</dbReference>
<feature type="repeat" description="TPR" evidence="3">
    <location>
        <begin position="184"/>
        <end position="217"/>
    </location>
</feature>
<evidence type="ECO:0000313" key="6">
    <source>
        <dbReference type="Proteomes" id="UP000005496"/>
    </source>
</evidence>
<accession>D6SMF4</accession>
<evidence type="ECO:0000256" key="3">
    <source>
        <dbReference type="PROSITE-ProRule" id="PRU00339"/>
    </source>
</evidence>
<sequence length="265" mass="30747">MSAELNKARKNLTNIPSLMKQDKLLAAVTALQEGLTTFLKGNLMQSEKKEFLEMIDRSLHALNSNQALRQVYPVLLKLEPGKEKELLQNVRELQSALQEEMTSEAKESLAEMEKRKTDTLEKARSLLKEGQQDKADASLRKLVREFTDDFDLKINIADILISAEAYEKALDYLKMAYRDNPRSVHIYNRLGMALRKLGRFEDSEKAYSQALKITPQDEYLHFNMGRLYMDMQQWNKALHSAYKALEINPDFEQARKMLHYSQKKI</sequence>
<protein>
    <submittedName>
        <fullName evidence="5">Tetratricopeptide TPR_2 repeat protein</fullName>
    </submittedName>
</protein>